<sequence length="52" mass="5632">MGTMASTVNPFSVIIASDAVGVDWTTGLVTRLVMLVLSTVISLVYIIRYAER</sequence>
<evidence type="ECO:0000256" key="1">
    <source>
        <dbReference type="ARBA" id="ARBA00004651"/>
    </source>
</evidence>
<gene>
    <name evidence="7" type="ORF">CCAN11_190001</name>
</gene>
<evidence type="ECO:0000256" key="4">
    <source>
        <dbReference type="ARBA" id="ARBA00022989"/>
    </source>
</evidence>
<comment type="subcellular location">
    <subcellularLocation>
        <location evidence="1">Cell membrane</location>
        <topology evidence="1">Multi-pass membrane protein</topology>
    </subcellularLocation>
</comment>
<keyword evidence="2" id="KW-1003">Cell membrane</keyword>
<feature type="transmembrane region" description="Helical" evidence="6">
    <location>
        <begin position="28"/>
        <end position="47"/>
    </location>
</feature>
<dbReference type="GO" id="GO:0005886">
    <property type="term" value="C:plasma membrane"/>
    <property type="evidence" value="ECO:0007669"/>
    <property type="project" value="UniProtKB-SubCell"/>
</dbReference>
<dbReference type="InterPro" id="IPR018385">
    <property type="entry name" value="C4_dicarb_anaerob_car-like"/>
</dbReference>
<organism evidence="7 8">
    <name type="scientific">Capnocytophaga canimorsus</name>
    <dbReference type="NCBI Taxonomy" id="28188"/>
    <lineage>
        <taxon>Bacteria</taxon>
        <taxon>Pseudomonadati</taxon>
        <taxon>Bacteroidota</taxon>
        <taxon>Flavobacteriia</taxon>
        <taxon>Flavobacteriales</taxon>
        <taxon>Flavobacteriaceae</taxon>
        <taxon>Capnocytophaga</taxon>
    </lineage>
</organism>
<dbReference type="EMBL" id="CDOK01000101">
    <property type="protein sequence ID" value="CEN49181.1"/>
    <property type="molecule type" value="Genomic_DNA"/>
</dbReference>
<protein>
    <submittedName>
        <fullName evidence="7">Uncharacterized protein</fullName>
    </submittedName>
</protein>
<accession>A0A0B7IB91</accession>
<keyword evidence="5 6" id="KW-0472">Membrane</keyword>
<evidence type="ECO:0000256" key="2">
    <source>
        <dbReference type="ARBA" id="ARBA00022475"/>
    </source>
</evidence>
<proteinExistence type="predicted"/>
<evidence type="ECO:0000313" key="8">
    <source>
        <dbReference type="Proteomes" id="UP000039370"/>
    </source>
</evidence>
<reference evidence="8" key="1">
    <citation type="submission" date="2015-01" db="EMBL/GenBank/DDBJ databases">
        <authorList>
            <person name="MANFREDI Pablo"/>
        </authorList>
    </citation>
    <scope>NUCLEOTIDE SEQUENCE [LARGE SCALE GENOMIC DNA]</scope>
    <source>
        <strain evidence="8">Cc11</strain>
    </source>
</reference>
<dbReference type="Proteomes" id="UP000039370">
    <property type="component" value="Unassembled WGS sequence"/>
</dbReference>
<keyword evidence="4 6" id="KW-1133">Transmembrane helix</keyword>
<name>A0A0B7IB91_9FLAO</name>
<dbReference type="Pfam" id="PF03606">
    <property type="entry name" value="DcuC"/>
    <property type="match status" value="1"/>
</dbReference>
<evidence type="ECO:0000256" key="5">
    <source>
        <dbReference type="ARBA" id="ARBA00023136"/>
    </source>
</evidence>
<evidence type="ECO:0000256" key="6">
    <source>
        <dbReference type="SAM" id="Phobius"/>
    </source>
</evidence>
<dbReference type="AlphaFoldDB" id="A0A0B7IB91"/>
<keyword evidence="3 6" id="KW-0812">Transmembrane</keyword>
<evidence type="ECO:0000313" key="7">
    <source>
        <dbReference type="EMBL" id="CEN49181.1"/>
    </source>
</evidence>
<evidence type="ECO:0000256" key="3">
    <source>
        <dbReference type="ARBA" id="ARBA00022692"/>
    </source>
</evidence>